<keyword evidence="1" id="KW-0805">Transcription regulation</keyword>
<dbReference type="PANTHER" id="PTHR30055:SF234">
    <property type="entry name" value="HTH-TYPE TRANSCRIPTIONAL REGULATOR BETI"/>
    <property type="match status" value="1"/>
</dbReference>
<dbReference type="InterPro" id="IPR036271">
    <property type="entry name" value="Tet_transcr_reg_TetR-rel_C_sf"/>
</dbReference>
<keyword evidence="3" id="KW-0804">Transcription</keyword>
<dbReference type="EMBL" id="JBHUKU010000020">
    <property type="protein sequence ID" value="MFD2463210.1"/>
    <property type="molecule type" value="Genomic_DNA"/>
</dbReference>
<dbReference type="Gene3D" id="1.10.10.60">
    <property type="entry name" value="Homeodomain-like"/>
    <property type="match status" value="1"/>
</dbReference>
<dbReference type="Gene3D" id="1.10.357.10">
    <property type="entry name" value="Tetracycline Repressor, domain 2"/>
    <property type="match status" value="1"/>
</dbReference>
<organism evidence="5 6">
    <name type="scientific">Amycolatopsis samaneae</name>
    <dbReference type="NCBI Taxonomy" id="664691"/>
    <lineage>
        <taxon>Bacteria</taxon>
        <taxon>Bacillati</taxon>
        <taxon>Actinomycetota</taxon>
        <taxon>Actinomycetes</taxon>
        <taxon>Pseudonocardiales</taxon>
        <taxon>Pseudonocardiaceae</taxon>
        <taxon>Amycolatopsis</taxon>
    </lineage>
</organism>
<protein>
    <submittedName>
        <fullName evidence="5">TetR/AcrR family transcriptional regulator</fullName>
    </submittedName>
</protein>
<feature type="domain" description="HTH tetR-type" evidence="4">
    <location>
        <begin position="24"/>
        <end position="71"/>
    </location>
</feature>
<dbReference type="InterPro" id="IPR001647">
    <property type="entry name" value="HTH_TetR"/>
</dbReference>
<dbReference type="InterPro" id="IPR009057">
    <property type="entry name" value="Homeodomain-like_sf"/>
</dbReference>
<dbReference type="SUPFAM" id="SSF46689">
    <property type="entry name" value="Homeodomain-like"/>
    <property type="match status" value="1"/>
</dbReference>
<evidence type="ECO:0000313" key="6">
    <source>
        <dbReference type="Proteomes" id="UP001597419"/>
    </source>
</evidence>
<keyword evidence="2" id="KW-0238">DNA-binding</keyword>
<dbReference type="PANTHER" id="PTHR30055">
    <property type="entry name" value="HTH-TYPE TRANSCRIPTIONAL REGULATOR RUTR"/>
    <property type="match status" value="1"/>
</dbReference>
<evidence type="ECO:0000256" key="3">
    <source>
        <dbReference type="ARBA" id="ARBA00023163"/>
    </source>
</evidence>
<evidence type="ECO:0000259" key="4">
    <source>
        <dbReference type="Pfam" id="PF00440"/>
    </source>
</evidence>
<evidence type="ECO:0000256" key="2">
    <source>
        <dbReference type="ARBA" id="ARBA00023125"/>
    </source>
</evidence>
<dbReference type="RefSeq" id="WP_345392111.1">
    <property type="nucleotide sequence ID" value="NZ_BAABHG010000005.1"/>
</dbReference>
<name>A0ABW5GQV4_9PSEU</name>
<comment type="caution">
    <text evidence="5">The sequence shown here is derived from an EMBL/GenBank/DDBJ whole genome shotgun (WGS) entry which is preliminary data.</text>
</comment>
<keyword evidence="6" id="KW-1185">Reference proteome</keyword>
<dbReference type="InterPro" id="IPR050109">
    <property type="entry name" value="HTH-type_TetR-like_transc_reg"/>
</dbReference>
<evidence type="ECO:0000256" key="1">
    <source>
        <dbReference type="ARBA" id="ARBA00023015"/>
    </source>
</evidence>
<evidence type="ECO:0000313" key="5">
    <source>
        <dbReference type="EMBL" id="MFD2463210.1"/>
    </source>
</evidence>
<reference evidence="6" key="1">
    <citation type="journal article" date="2019" name="Int. J. Syst. Evol. Microbiol.">
        <title>The Global Catalogue of Microorganisms (GCM) 10K type strain sequencing project: providing services to taxonomists for standard genome sequencing and annotation.</title>
        <authorList>
            <consortium name="The Broad Institute Genomics Platform"/>
            <consortium name="The Broad Institute Genome Sequencing Center for Infectious Disease"/>
            <person name="Wu L."/>
            <person name="Ma J."/>
        </authorList>
    </citation>
    <scope>NUCLEOTIDE SEQUENCE [LARGE SCALE GENOMIC DNA]</scope>
    <source>
        <strain evidence="6">CGMCC 4.7643</strain>
    </source>
</reference>
<gene>
    <name evidence="5" type="ORF">ACFSYJ_31680</name>
</gene>
<proteinExistence type="predicted"/>
<sequence length="213" mass="23021">MQVNTDTQAELGLSVTEAARRAQIIGATIATMAQVGYRKTTFARIKERAGLSSTRLISYHFTSKAGLMQAVLSTVIETKTNFLAERTEGRVGAADRAGNLRAHIETSVAFLRDYPDCVRVLTEMTANAEDEDGWTMAGPVLNDLRVGAVYRQLKQGQAEGAFGDFAPDVMAMSIAQAIDGVAAQFKADPTLDIDRYGRELADLFERATAPAAK</sequence>
<dbReference type="Pfam" id="PF00440">
    <property type="entry name" value="TetR_N"/>
    <property type="match status" value="1"/>
</dbReference>
<dbReference type="Proteomes" id="UP001597419">
    <property type="component" value="Unassembled WGS sequence"/>
</dbReference>
<dbReference type="SUPFAM" id="SSF48498">
    <property type="entry name" value="Tetracyclin repressor-like, C-terminal domain"/>
    <property type="match status" value="1"/>
</dbReference>
<accession>A0ABW5GQV4</accession>